<dbReference type="InterPro" id="IPR047210">
    <property type="entry name" value="TPP_PYR_POXB-like"/>
</dbReference>
<keyword evidence="2 3" id="KW-0786">Thiamine pyrophosphate</keyword>
<evidence type="ECO:0000259" key="6">
    <source>
        <dbReference type="Pfam" id="PF02776"/>
    </source>
</evidence>
<dbReference type="InterPro" id="IPR012000">
    <property type="entry name" value="Thiamin_PyroP_enz_cen_dom"/>
</dbReference>
<feature type="domain" description="Thiamine pyrophosphate enzyme central" evidence="4">
    <location>
        <begin position="208"/>
        <end position="335"/>
    </location>
</feature>
<protein>
    <submittedName>
        <fullName evidence="7">Pyruvate dehydrogenase (Quinone)</fullName>
        <ecNumber evidence="7">1.2.5.1</ecNumber>
    </submittedName>
</protein>
<dbReference type="SUPFAM" id="SSF52467">
    <property type="entry name" value="DHS-like NAD/FAD-binding domain"/>
    <property type="match status" value="1"/>
</dbReference>
<keyword evidence="7" id="KW-0560">Oxidoreductase</keyword>
<name>A0ABX0TMG3_9MICC</name>
<sequence length="595" mass="62724">MSAHHHNCGSLHAMAKELATQLIEQLQAAGVQRIYGIVGDSLNPLVDAVRQTGGSANGGIDWIHVRHEEAAAFAAAAEAQLTGKLAVCAGSCGPGNLHLINGLYDANRTGAPVLAIASHIPSKQIGSGFFQETHPDRLFNECSVYSEMISTTDQAPRVMHSAIQNSVALRGVAVVTLPGDIAGLEATAATPAPAAFRPASLVPDPVSVQELAQAINDAGKVAIFAGVGVEGAHAELMSLAELINAPIGHSLRGKDFVQYNNPFDIGMTGLLGYGAAAEGIEDADLLILLGTDFPYDQFLPDTRTAQVDRAAQRLGRRTDVDIAVHGDVLPTLKALLPLVKAKKSRRFLDQMLKKHDRLMNKAVGAYTRKVEKKQPIHPEYAASLLDQVAADDAIFTADTGMCNVWTARYINPLGTRRLIGSFLHGSMANALPHAIGAQLAFPGRQVISVSGDGGLSMLLGELVTAAAHKLPVNVVVFNNSTLGMVKLEMLVDGLPDFGVDVPDANYAGVAKALGFHAVRVTDPALVESAYREAFAHPGPSLVELITDPNALSIPPKISGSQVIGFATAMSKVVLNRGAGEAVSMARSNLRNIPRR</sequence>
<keyword evidence="7" id="KW-0670">Pyruvate</keyword>
<evidence type="ECO:0000256" key="2">
    <source>
        <dbReference type="ARBA" id="ARBA00023052"/>
    </source>
</evidence>
<dbReference type="EC" id="1.2.5.1" evidence="7"/>
<dbReference type="InterPro" id="IPR029035">
    <property type="entry name" value="DHS-like_NAD/FAD-binding_dom"/>
</dbReference>
<evidence type="ECO:0000256" key="3">
    <source>
        <dbReference type="RuleBase" id="RU362132"/>
    </source>
</evidence>
<dbReference type="CDD" id="cd07039">
    <property type="entry name" value="TPP_PYR_POX"/>
    <property type="match status" value="1"/>
</dbReference>
<organism evidence="7 8">
    <name type="scientific">Paenarthrobacter ilicis</name>
    <dbReference type="NCBI Taxonomy" id="43665"/>
    <lineage>
        <taxon>Bacteria</taxon>
        <taxon>Bacillati</taxon>
        <taxon>Actinomycetota</taxon>
        <taxon>Actinomycetes</taxon>
        <taxon>Micrococcales</taxon>
        <taxon>Micrococcaceae</taxon>
        <taxon>Paenarthrobacter</taxon>
    </lineage>
</organism>
<feature type="domain" description="Thiamine pyrophosphate enzyme N-terminal TPP-binding" evidence="6">
    <location>
        <begin position="18"/>
        <end position="133"/>
    </location>
</feature>
<dbReference type="PROSITE" id="PS00187">
    <property type="entry name" value="TPP_ENZYMES"/>
    <property type="match status" value="1"/>
</dbReference>
<proteinExistence type="inferred from homology"/>
<dbReference type="CDD" id="cd02014">
    <property type="entry name" value="TPP_POX"/>
    <property type="match status" value="1"/>
</dbReference>
<reference evidence="7 8" key="1">
    <citation type="submission" date="2020-03" db="EMBL/GenBank/DDBJ databases">
        <title>Genomic Encyclopedia of Type Strains, Phase III (KMG-III): the genomes of soil and plant-associated and newly described type strains.</title>
        <authorList>
            <person name="Whitman W."/>
        </authorList>
    </citation>
    <scope>NUCLEOTIDE SEQUENCE [LARGE SCALE GENOMIC DNA]</scope>
    <source>
        <strain evidence="7 8">CECT 4207</strain>
    </source>
</reference>
<dbReference type="NCBIfam" id="NF005114">
    <property type="entry name" value="PRK06546.1"/>
    <property type="match status" value="1"/>
</dbReference>
<comment type="similarity">
    <text evidence="1 3">Belongs to the TPP enzyme family.</text>
</comment>
<dbReference type="InterPro" id="IPR029061">
    <property type="entry name" value="THDP-binding"/>
</dbReference>
<dbReference type="PANTHER" id="PTHR42981:SF2">
    <property type="entry name" value="PYRUVATE DEHYDROGENASE [UBIQUINONE]"/>
    <property type="match status" value="1"/>
</dbReference>
<dbReference type="Proteomes" id="UP000802392">
    <property type="component" value="Unassembled WGS sequence"/>
</dbReference>
<dbReference type="InterPro" id="IPR047212">
    <property type="entry name" value="TPP_POXB-like"/>
</dbReference>
<dbReference type="PANTHER" id="PTHR42981">
    <property type="entry name" value="PYRUVATE DEHYDROGENASE [UBIQUINONE]"/>
    <property type="match status" value="1"/>
</dbReference>
<dbReference type="InterPro" id="IPR000399">
    <property type="entry name" value="TPP-bd_CS"/>
</dbReference>
<feature type="domain" description="Thiamine pyrophosphate enzyme TPP-binding" evidence="5">
    <location>
        <begin position="398"/>
        <end position="543"/>
    </location>
</feature>
<dbReference type="Gene3D" id="3.40.50.970">
    <property type="match status" value="2"/>
</dbReference>
<evidence type="ECO:0000256" key="1">
    <source>
        <dbReference type="ARBA" id="ARBA00007812"/>
    </source>
</evidence>
<keyword evidence="8" id="KW-1185">Reference proteome</keyword>
<comment type="caution">
    <text evidence="7">The sequence shown here is derived from an EMBL/GenBank/DDBJ whole genome shotgun (WGS) entry which is preliminary data.</text>
</comment>
<dbReference type="SUPFAM" id="SSF52518">
    <property type="entry name" value="Thiamin diphosphate-binding fold (THDP-binding)"/>
    <property type="match status" value="2"/>
</dbReference>
<dbReference type="InterPro" id="IPR047211">
    <property type="entry name" value="POXB-like"/>
</dbReference>
<dbReference type="GO" id="GO:0052737">
    <property type="term" value="F:pyruvate dehydrogenase (quinone) activity"/>
    <property type="evidence" value="ECO:0007669"/>
    <property type="project" value="UniProtKB-EC"/>
</dbReference>
<evidence type="ECO:0000259" key="4">
    <source>
        <dbReference type="Pfam" id="PF00205"/>
    </source>
</evidence>
<dbReference type="Gene3D" id="3.40.50.1220">
    <property type="entry name" value="TPP-binding domain"/>
    <property type="match status" value="1"/>
</dbReference>
<dbReference type="Pfam" id="PF00205">
    <property type="entry name" value="TPP_enzyme_M"/>
    <property type="match status" value="1"/>
</dbReference>
<dbReference type="EMBL" id="JAAOZD010000004">
    <property type="protein sequence ID" value="NIJ02071.1"/>
    <property type="molecule type" value="Genomic_DNA"/>
</dbReference>
<evidence type="ECO:0000313" key="8">
    <source>
        <dbReference type="Proteomes" id="UP000802392"/>
    </source>
</evidence>
<dbReference type="InterPro" id="IPR011766">
    <property type="entry name" value="TPP_enzyme_TPP-bd"/>
</dbReference>
<dbReference type="Pfam" id="PF02775">
    <property type="entry name" value="TPP_enzyme_C"/>
    <property type="match status" value="1"/>
</dbReference>
<dbReference type="InterPro" id="IPR012001">
    <property type="entry name" value="Thiamin_PyroP_enz_TPP-bd_dom"/>
</dbReference>
<gene>
    <name evidence="7" type="ORF">FHR86_002403</name>
</gene>
<evidence type="ECO:0000259" key="5">
    <source>
        <dbReference type="Pfam" id="PF02775"/>
    </source>
</evidence>
<accession>A0ABX0TMG3</accession>
<evidence type="ECO:0000313" key="7">
    <source>
        <dbReference type="EMBL" id="NIJ02071.1"/>
    </source>
</evidence>
<dbReference type="Pfam" id="PF02776">
    <property type="entry name" value="TPP_enzyme_N"/>
    <property type="match status" value="1"/>
</dbReference>